<evidence type="ECO:0000313" key="11">
    <source>
        <dbReference type="EMBL" id="MFD1607883.1"/>
    </source>
</evidence>
<evidence type="ECO:0000256" key="5">
    <source>
        <dbReference type="ARBA" id="ARBA00022679"/>
    </source>
</evidence>
<keyword evidence="12" id="KW-1185">Reference proteome</keyword>
<protein>
    <recommendedName>
        <fullName evidence="2 7">Malate synthase</fullName>
        <ecNumber evidence="2 7">2.3.3.9</ecNumber>
    </recommendedName>
</protein>
<dbReference type="PANTHER" id="PTHR42902:SF1">
    <property type="entry name" value="MALATE SYNTHASE 1-RELATED"/>
    <property type="match status" value="1"/>
</dbReference>
<keyword evidence="5 7" id="KW-0808">Transferase</keyword>
<evidence type="ECO:0000256" key="2">
    <source>
        <dbReference type="ARBA" id="ARBA00012636"/>
    </source>
</evidence>
<dbReference type="NCBIfam" id="TIGR01344">
    <property type="entry name" value="malate_syn_A"/>
    <property type="match status" value="1"/>
</dbReference>
<comment type="pathway">
    <text evidence="7">Carbohydrate metabolism; glyoxylate cycle; (S)-malate from isocitrate: step 2/2.</text>
</comment>
<evidence type="ECO:0000256" key="6">
    <source>
        <dbReference type="ARBA" id="ARBA00047918"/>
    </source>
</evidence>
<dbReference type="InterPro" id="IPR006252">
    <property type="entry name" value="Malate_synthA"/>
</dbReference>
<evidence type="ECO:0000256" key="4">
    <source>
        <dbReference type="ARBA" id="ARBA00022532"/>
    </source>
</evidence>
<dbReference type="GO" id="GO:0004474">
    <property type="term" value="F:malate synthase activity"/>
    <property type="evidence" value="ECO:0007669"/>
    <property type="project" value="UniProtKB-EC"/>
</dbReference>
<dbReference type="Pfam" id="PF20656">
    <property type="entry name" value="MS_N"/>
    <property type="match status" value="1"/>
</dbReference>
<sequence>MLTNQSAVEIEHRETFPEILTPQALEFLEKLHTNFDERRRNLLEIRQQIQKKLNEGKHLKFLEETKHIRESEWTVGQIPKDLRDRRVEITGPVERKMIINALNSGAKAFMADFEDATSPTWENMMNGQINLKDAVRRTIDFTGPNGKKYVLNENPAVLIVRPRGWHLEENHLMVNGKPMSGSLVDFGLYLYHNASELLAQGSGPYFYLPKIENHLEARLWNDIFVFSQNELGIPQGTIKATVLIETITAAFEMDEILFELREHAAGLNCGRWDYIFSYIKKFHKDPERILPDRAAVTMEVPFMRAYSLLAIKTCHKRNAFAMGGMAAHIPVKNDDEKNKIAFEKVRKDKEREANDGHDGTWVAHPGMVELVTDVFNQAMPTPNQVHRKREDVEVTEDNLIQLPEGDITEEGLRTNVSVGIQYTAAWLSGRGAVPINNLMEDAATAEISRAQVWQWVRYPKGVLSDGRKVTLTLVETITQEELLKIKDRIGAEAFKQGNYEKAAEIFLELIKKDSFAEFLTLPAYEQLTKGGNN</sequence>
<proteinExistence type="inferred from homology"/>
<dbReference type="Pfam" id="PF01274">
    <property type="entry name" value="MS_TIM-barrel"/>
    <property type="match status" value="1"/>
</dbReference>
<keyword evidence="4 7" id="KW-0816">Tricarboxylic acid cycle</keyword>
<evidence type="ECO:0000256" key="7">
    <source>
        <dbReference type="RuleBase" id="RU000555"/>
    </source>
</evidence>
<evidence type="ECO:0000256" key="3">
    <source>
        <dbReference type="ARBA" id="ARBA00022435"/>
    </source>
</evidence>
<dbReference type="PIRSF" id="PIRSF001363">
    <property type="entry name" value="Malate_synth"/>
    <property type="match status" value="1"/>
</dbReference>
<feature type="domain" description="Malate synthase TIM barrel" evidence="8">
    <location>
        <begin position="157"/>
        <end position="401"/>
    </location>
</feature>
<dbReference type="InterPro" id="IPR048355">
    <property type="entry name" value="MS_C"/>
</dbReference>
<accession>A0ABW4HQM0</accession>
<dbReference type="EMBL" id="JBHUDE010000043">
    <property type="protein sequence ID" value="MFD1607883.1"/>
    <property type="molecule type" value="Genomic_DNA"/>
</dbReference>
<dbReference type="PROSITE" id="PS00510">
    <property type="entry name" value="MALATE_SYNTHASE"/>
    <property type="match status" value="1"/>
</dbReference>
<dbReference type="Pfam" id="PF20659">
    <property type="entry name" value="MS_C"/>
    <property type="match status" value="1"/>
</dbReference>
<name>A0ABW4HQM0_9BACI</name>
<keyword evidence="3 7" id="KW-0329">Glyoxylate bypass</keyword>
<dbReference type="Gene3D" id="1.20.1220.12">
    <property type="entry name" value="Malate synthase, domain III"/>
    <property type="match status" value="1"/>
</dbReference>
<dbReference type="Gene3D" id="3.20.20.360">
    <property type="entry name" value="Malate synthase, domain 3"/>
    <property type="match status" value="1"/>
</dbReference>
<dbReference type="CDD" id="cd00727">
    <property type="entry name" value="malate_synt_A"/>
    <property type="match status" value="1"/>
</dbReference>
<evidence type="ECO:0000256" key="1">
    <source>
        <dbReference type="ARBA" id="ARBA00006394"/>
    </source>
</evidence>
<organism evidence="11 12">
    <name type="scientific">Oceanobacillus luteolus</name>
    <dbReference type="NCBI Taxonomy" id="1274358"/>
    <lineage>
        <taxon>Bacteria</taxon>
        <taxon>Bacillati</taxon>
        <taxon>Bacillota</taxon>
        <taxon>Bacilli</taxon>
        <taxon>Bacillales</taxon>
        <taxon>Bacillaceae</taxon>
        <taxon>Oceanobacillus</taxon>
    </lineage>
</organism>
<dbReference type="PANTHER" id="PTHR42902">
    <property type="entry name" value="MALATE SYNTHASE"/>
    <property type="match status" value="1"/>
</dbReference>
<dbReference type="RefSeq" id="WP_251511358.1">
    <property type="nucleotide sequence ID" value="NZ_JAMBON010000002.1"/>
</dbReference>
<comment type="catalytic activity">
    <reaction evidence="6 7">
        <text>glyoxylate + acetyl-CoA + H2O = (S)-malate + CoA + H(+)</text>
        <dbReference type="Rhea" id="RHEA:18181"/>
        <dbReference type="ChEBI" id="CHEBI:15377"/>
        <dbReference type="ChEBI" id="CHEBI:15378"/>
        <dbReference type="ChEBI" id="CHEBI:15589"/>
        <dbReference type="ChEBI" id="CHEBI:36655"/>
        <dbReference type="ChEBI" id="CHEBI:57287"/>
        <dbReference type="ChEBI" id="CHEBI:57288"/>
        <dbReference type="EC" id="2.3.3.9"/>
    </reaction>
</comment>
<feature type="domain" description="Malate synthase N-terminal" evidence="9">
    <location>
        <begin position="12"/>
        <end position="67"/>
    </location>
</feature>
<evidence type="ECO:0000259" key="9">
    <source>
        <dbReference type="Pfam" id="PF20656"/>
    </source>
</evidence>
<dbReference type="Proteomes" id="UP001597221">
    <property type="component" value="Unassembled WGS sequence"/>
</dbReference>
<comment type="caution">
    <text evidence="11">The sequence shown here is derived from an EMBL/GenBank/DDBJ whole genome shotgun (WGS) entry which is preliminary data.</text>
</comment>
<dbReference type="InterPro" id="IPR048356">
    <property type="entry name" value="MS_N"/>
</dbReference>
<dbReference type="InterPro" id="IPR001465">
    <property type="entry name" value="Malate_synthase_TIM"/>
</dbReference>
<evidence type="ECO:0000259" key="10">
    <source>
        <dbReference type="Pfam" id="PF20659"/>
    </source>
</evidence>
<dbReference type="InterPro" id="IPR011076">
    <property type="entry name" value="Malate_synth_sf"/>
</dbReference>
<dbReference type="EC" id="2.3.3.9" evidence="2 7"/>
<dbReference type="InterPro" id="IPR046363">
    <property type="entry name" value="MS_N_TIM-barrel_dom"/>
</dbReference>
<dbReference type="InterPro" id="IPR044856">
    <property type="entry name" value="Malate_synth_C_sf"/>
</dbReference>
<gene>
    <name evidence="11" type="primary">aceB</name>
    <name evidence="11" type="ORF">ACFSBH_09480</name>
</gene>
<evidence type="ECO:0000313" key="12">
    <source>
        <dbReference type="Proteomes" id="UP001597221"/>
    </source>
</evidence>
<reference evidence="12" key="1">
    <citation type="journal article" date="2019" name="Int. J. Syst. Evol. Microbiol.">
        <title>The Global Catalogue of Microorganisms (GCM) 10K type strain sequencing project: providing services to taxonomists for standard genome sequencing and annotation.</title>
        <authorList>
            <consortium name="The Broad Institute Genomics Platform"/>
            <consortium name="The Broad Institute Genome Sequencing Center for Infectious Disease"/>
            <person name="Wu L."/>
            <person name="Ma J."/>
        </authorList>
    </citation>
    <scope>NUCLEOTIDE SEQUENCE [LARGE SCALE GENOMIC DNA]</scope>
    <source>
        <strain evidence="12">CGMCC 1.12376</strain>
    </source>
</reference>
<feature type="domain" description="Malate synthase C-terminal" evidence="10">
    <location>
        <begin position="407"/>
        <end position="527"/>
    </location>
</feature>
<evidence type="ECO:0000259" key="8">
    <source>
        <dbReference type="Pfam" id="PF01274"/>
    </source>
</evidence>
<dbReference type="InterPro" id="IPR019830">
    <property type="entry name" value="Malate_synthase_CS"/>
</dbReference>
<comment type="similarity">
    <text evidence="1 7">Belongs to the malate synthase family.</text>
</comment>
<keyword evidence="11" id="KW-0012">Acyltransferase</keyword>
<dbReference type="SUPFAM" id="SSF51645">
    <property type="entry name" value="Malate synthase G"/>
    <property type="match status" value="1"/>
</dbReference>